<accession>A0ACD3AWD9</accession>
<evidence type="ECO:0000313" key="2">
    <source>
        <dbReference type="Proteomes" id="UP000308600"/>
    </source>
</evidence>
<dbReference type="EMBL" id="ML208323">
    <property type="protein sequence ID" value="TFK69875.1"/>
    <property type="molecule type" value="Genomic_DNA"/>
</dbReference>
<reference evidence="1 2" key="1">
    <citation type="journal article" date="2019" name="Nat. Ecol. Evol.">
        <title>Megaphylogeny resolves global patterns of mushroom evolution.</title>
        <authorList>
            <person name="Varga T."/>
            <person name="Krizsan K."/>
            <person name="Foldi C."/>
            <person name="Dima B."/>
            <person name="Sanchez-Garcia M."/>
            <person name="Sanchez-Ramirez S."/>
            <person name="Szollosi G.J."/>
            <person name="Szarkandi J.G."/>
            <person name="Papp V."/>
            <person name="Albert L."/>
            <person name="Andreopoulos W."/>
            <person name="Angelini C."/>
            <person name="Antonin V."/>
            <person name="Barry K.W."/>
            <person name="Bougher N.L."/>
            <person name="Buchanan P."/>
            <person name="Buyck B."/>
            <person name="Bense V."/>
            <person name="Catcheside P."/>
            <person name="Chovatia M."/>
            <person name="Cooper J."/>
            <person name="Damon W."/>
            <person name="Desjardin D."/>
            <person name="Finy P."/>
            <person name="Geml J."/>
            <person name="Haridas S."/>
            <person name="Hughes K."/>
            <person name="Justo A."/>
            <person name="Karasinski D."/>
            <person name="Kautmanova I."/>
            <person name="Kiss B."/>
            <person name="Kocsube S."/>
            <person name="Kotiranta H."/>
            <person name="LaButti K.M."/>
            <person name="Lechner B.E."/>
            <person name="Liimatainen K."/>
            <person name="Lipzen A."/>
            <person name="Lukacs Z."/>
            <person name="Mihaltcheva S."/>
            <person name="Morgado L.N."/>
            <person name="Niskanen T."/>
            <person name="Noordeloos M.E."/>
            <person name="Ohm R.A."/>
            <person name="Ortiz-Santana B."/>
            <person name="Ovrebo C."/>
            <person name="Racz N."/>
            <person name="Riley R."/>
            <person name="Savchenko A."/>
            <person name="Shiryaev A."/>
            <person name="Soop K."/>
            <person name="Spirin V."/>
            <person name="Szebenyi C."/>
            <person name="Tomsovsky M."/>
            <person name="Tulloss R.E."/>
            <person name="Uehling J."/>
            <person name="Grigoriev I.V."/>
            <person name="Vagvolgyi C."/>
            <person name="Papp T."/>
            <person name="Martin F.M."/>
            <person name="Miettinen O."/>
            <person name="Hibbett D.S."/>
            <person name="Nagy L.G."/>
        </authorList>
    </citation>
    <scope>NUCLEOTIDE SEQUENCE [LARGE SCALE GENOMIC DNA]</scope>
    <source>
        <strain evidence="1 2">NL-1719</strain>
    </source>
</reference>
<protein>
    <submittedName>
        <fullName evidence="1">Uncharacterized protein</fullName>
    </submittedName>
</protein>
<proteinExistence type="predicted"/>
<evidence type="ECO:0000313" key="1">
    <source>
        <dbReference type="EMBL" id="TFK69875.1"/>
    </source>
</evidence>
<organism evidence="1 2">
    <name type="scientific">Pluteus cervinus</name>
    <dbReference type="NCBI Taxonomy" id="181527"/>
    <lineage>
        <taxon>Eukaryota</taxon>
        <taxon>Fungi</taxon>
        <taxon>Dikarya</taxon>
        <taxon>Basidiomycota</taxon>
        <taxon>Agaricomycotina</taxon>
        <taxon>Agaricomycetes</taxon>
        <taxon>Agaricomycetidae</taxon>
        <taxon>Agaricales</taxon>
        <taxon>Pluteineae</taxon>
        <taxon>Pluteaceae</taxon>
        <taxon>Pluteus</taxon>
    </lineage>
</organism>
<sequence>MPKGFIHGLDLEDFSCTMGRMPAESLRDLAALPNTHTLHLTDCTPGSFHFSSIAVPFPSLRHISLSHITLSSASLLLQPLNHLPLESIELSFGVDPTREIATEKTYFDFCSKLQLLDELQRPTFKCLKLHDQGPSQRSISFDALRPLYKLSQLECLHLDVPFAFRMDSPKFSAWGAAWPLLKDFQLGGEGLESELAGLVPQDLYRIAEVWPRLESLCVSLDTRTEVESSMKALEEVQEQRSLTSLRIHGLLIGHSGAFNFAVFLFMSFPRLKTFQFESGYLDESEKENLTAIYLASFDRLVERRRK</sequence>
<keyword evidence="2" id="KW-1185">Reference proteome</keyword>
<name>A0ACD3AWD9_9AGAR</name>
<gene>
    <name evidence="1" type="ORF">BDN72DRAFT_583868</name>
</gene>
<dbReference type="Proteomes" id="UP000308600">
    <property type="component" value="Unassembled WGS sequence"/>
</dbReference>